<protein>
    <submittedName>
        <fullName evidence="1">Uncharacterized protein</fullName>
    </submittedName>
</protein>
<evidence type="ECO:0000313" key="1">
    <source>
        <dbReference type="EMBL" id="KAJ7699146.1"/>
    </source>
</evidence>
<dbReference type="AlphaFoldDB" id="A0AAD7DVD3"/>
<dbReference type="Proteomes" id="UP001215598">
    <property type="component" value="Unassembled WGS sequence"/>
</dbReference>
<gene>
    <name evidence="1" type="ORF">B0H16DRAFT_1484264</name>
</gene>
<accession>A0AAD7DVD3</accession>
<sequence length="260" mass="29799">MHSAITDILRKLPFYGVDLPLPCPIPAYWMPHPDHLDFMRHPDQFISGYASDGGFIGEATESWRSWALRELPFYGVDEKKPASQFFAKSELPFWDTGGVELPFWEMQQKLRSLKGERMHPWVKELSDAPITHKVTSGCTLLDWMHPPATRMHPEFKKGIPDAPTMFLPQTYECIHRKAWMHPLDAPRMAIEGKYGCIQTLVDTSFFNVRMHPQDVWIDIFWEGSYNVSTLSMSKLGKLGSGFFLAEPQLGRGSHHSSATY</sequence>
<keyword evidence="2" id="KW-1185">Reference proteome</keyword>
<dbReference type="EMBL" id="JARKIB010000577">
    <property type="protein sequence ID" value="KAJ7699146.1"/>
    <property type="molecule type" value="Genomic_DNA"/>
</dbReference>
<name>A0AAD7DVD3_9AGAR</name>
<reference evidence="1" key="1">
    <citation type="submission" date="2023-03" db="EMBL/GenBank/DDBJ databases">
        <title>Massive genome expansion in bonnet fungi (Mycena s.s.) driven by repeated elements and novel gene families across ecological guilds.</title>
        <authorList>
            <consortium name="Lawrence Berkeley National Laboratory"/>
            <person name="Harder C.B."/>
            <person name="Miyauchi S."/>
            <person name="Viragh M."/>
            <person name="Kuo A."/>
            <person name="Thoen E."/>
            <person name="Andreopoulos B."/>
            <person name="Lu D."/>
            <person name="Skrede I."/>
            <person name="Drula E."/>
            <person name="Henrissat B."/>
            <person name="Morin E."/>
            <person name="Kohler A."/>
            <person name="Barry K."/>
            <person name="LaButti K."/>
            <person name="Morin E."/>
            <person name="Salamov A."/>
            <person name="Lipzen A."/>
            <person name="Mereny Z."/>
            <person name="Hegedus B."/>
            <person name="Baldrian P."/>
            <person name="Stursova M."/>
            <person name="Weitz H."/>
            <person name="Taylor A."/>
            <person name="Grigoriev I.V."/>
            <person name="Nagy L.G."/>
            <person name="Martin F."/>
            <person name="Kauserud H."/>
        </authorList>
    </citation>
    <scope>NUCLEOTIDE SEQUENCE</scope>
    <source>
        <strain evidence="1">CBHHK182m</strain>
    </source>
</reference>
<proteinExistence type="predicted"/>
<comment type="caution">
    <text evidence="1">The sequence shown here is derived from an EMBL/GenBank/DDBJ whole genome shotgun (WGS) entry which is preliminary data.</text>
</comment>
<organism evidence="1 2">
    <name type="scientific">Mycena metata</name>
    <dbReference type="NCBI Taxonomy" id="1033252"/>
    <lineage>
        <taxon>Eukaryota</taxon>
        <taxon>Fungi</taxon>
        <taxon>Dikarya</taxon>
        <taxon>Basidiomycota</taxon>
        <taxon>Agaricomycotina</taxon>
        <taxon>Agaricomycetes</taxon>
        <taxon>Agaricomycetidae</taxon>
        <taxon>Agaricales</taxon>
        <taxon>Marasmiineae</taxon>
        <taxon>Mycenaceae</taxon>
        <taxon>Mycena</taxon>
    </lineage>
</organism>
<evidence type="ECO:0000313" key="2">
    <source>
        <dbReference type="Proteomes" id="UP001215598"/>
    </source>
</evidence>